<dbReference type="GO" id="GO:0006631">
    <property type="term" value="P:fatty acid metabolic process"/>
    <property type="evidence" value="ECO:0007669"/>
    <property type="project" value="TreeGrafter"/>
</dbReference>
<dbReference type="RefSeq" id="WP_015925315.1">
    <property type="nucleotide sequence ID" value="NC_011898.1"/>
</dbReference>
<dbReference type="KEGG" id="cce:Ccel_1862"/>
<keyword evidence="6" id="KW-1185">Reference proteome</keyword>
<dbReference type="GO" id="GO:0031956">
    <property type="term" value="F:medium-chain fatty acid-CoA ligase activity"/>
    <property type="evidence" value="ECO:0007669"/>
    <property type="project" value="TreeGrafter"/>
</dbReference>
<evidence type="ECO:0000256" key="1">
    <source>
        <dbReference type="ARBA" id="ARBA00006432"/>
    </source>
</evidence>
<reference evidence="5 6" key="1">
    <citation type="submission" date="2009-01" db="EMBL/GenBank/DDBJ databases">
        <title>Complete sequence of Clostridium cellulolyticum H10.</title>
        <authorList>
            <consortium name="US DOE Joint Genome Institute"/>
            <person name="Lucas S."/>
            <person name="Copeland A."/>
            <person name="Lapidus A."/>
            <person name="Glavina del Rio T."/>
            <person name="Dalin E."/>
            <person name="Tice H."/>
            <person name="Bruce D."/>
            <person name="Goodwin L."/>
            <person name="Pitluck S."/>
            <person name="Chertkov O."/>
            <person name="Saunders E."/>
            <person name="Brettin T."/>
            <person name="Detter J.C."/>
            <person name="Han C."/>
            <person name="Larimer F."/>
            <person name="Land M."/>
            <person name="Hauser L."/>
            <person name="Kyrpides N."/>
            <person name="Ivanova N."/>
            <person name="Zhou J."/>
            <person name="Richardson P."/>
        </authorList>
    </citation>
    <scope>NUCLEOTIDE SEQUENCE [LARGE SCALE GENOMIC DNA]</scope>
    <source>
        <strain evidence="6">ATCC 35319 / DSM 5812 / JCM 6584 / H10</strain>
    </source>
</reference>
<dbReference type="HOGENOM" id="CLU_000022_59_7_9"/>
<gene>
    <name evidence="5" type="ordered locus">Ccel_1862</name>
</gene>
<dbReference type="PROSITE" id="PS00455">
    <property type="entry name" value="AMP_BINDING"/>
    <property type="match status" value="1"/>
</dbReference>
<keyword evidence="2 5" id="KW-0436">Ligase</keyword>
<evidence type="ECO:0000313" key="5">
    <source>
        <dbReference type="EMBL" id="ACL76210.1"/>
    </source>
</evidence>
<sequence>MEKLIEITVGSLLDEMAKRYPDHDCVLYTDRPFRKTYSEFNELCNKVAKSFLKLGIKKGDHIAIWATNIPEWLITLFASAKIGAILVTVNTNYKVFEVEYLLKQSDTHTLILMDGFKDSNYIQIINELCPDLKNSEPGNLHNEKLPFLKNIISVSSEKHSGMFSWEDIVDLGNDISDEELYAISNSLDCHDVINMQYTSGTTGFPKGVMLTHYNIVNNGRCIGDCMHLTHEDKLCIPVPFFHCFGLVLAIMACVTHGTSMVPVDYYSPLKVMNAIQTERCTAVHGVPTMYIAMLEHPDFDKFDFSSLRTGIMSGSPCPVKVMEAVIEKMNMKDITIPYGQTESSPVCTQTRIGDSLELRVSSVGRALPFIECKIVDPETNQDLPDGVPGEFVARGYNIMKGYYKMPEATAQAIDADGWLHTGDLATRDENGYYKITGRIKDMIIRGGENIYPKEIEEFLYTLPEIKDVQVIGVPSKVYGEEIMACIILKEGCSLTEEQVKEAVKANMARHKTPKYVGFMDSFPMTASGKIQKYKMREKAIADLGLQDDAAIETA</sequence>
<proteinExistence type="inferred from homology"/>
<comment type="similarity">
    <text evidence="1">Belongs to the ATP-dependent AMP-binding enzyme family.</text>
</comment>
<evidence type="ECO:0000313" key="6">
    <source>
        <dbReference type="Proteomes" id="UP000001349"/>
    </source>
</evidence>
<dbReference type="PANTHER" id="PTHR43201">
    <property type="entry name" value="ACYL-COA SYNTHETASE"/>
    <property type="match status" value="1"/>
</dbReference>
<accession>B8I367</accession>
<dbReference type="CDD" id="cd05917">
    <property type="entry name" value="FACL_like_2"/>
    <property type="match status" value="1"/>
</dbReference>
<dbReference type="eggNOG" id="COG0318">
    <property type="taxonomic scope" value="Bacteria"/>
</dbReference>
<organism evidence="5 6">
    <name type="scientific">Ruminiclostridium cellulolyticum (strain ATCC 35319 / DSM 5812 / JCM 6584 / H10)</name>
    <name type="common">Clostridium cellulolyticum</name>
    <dbReference type="NCBI Taxonomy" id="394503"/>
    <lineage>
        <taxon>Bacteria</taxon>
        <taxon>Bacillati</taxon>
        <taxon>Bacillota</taxon>
        <taxon>Clostridia</taxon>
        <taxon>Eubacteriales</taxon>
        <taxon>Oscillospiraceae</taxon>
        <taxon>Ruminiclostridium</taxon>
    </lineage>
</organism>
<feature type="domain" description="AMP-dependent synthetase/ligase" evidence="3">
    <location>
        <begin position="14"/>
        <end position="403"/>
    </location>
</feature>
<dbReference type="Proteomes" id="UP000001349">
    <property type="component" value="Chromosome"/>
</dbReference>
<dbReference type="Gene3D" id="2.30.38.10">
    <property type="entry name" value="Luciferase, Domain 3"/>
    <property type="match status" value="1"/>
</dbReference>
<protein>
    <submittedName>
        <fullName evidence="5">AMP-dependent synthetase and ligase</fullName>
    </submittedName>
</protein>
<dbReference type="PANTHER" id="PTHR43201:SF5">
    <property type="entry name" value="MEDIUM-CHAIN ACYL-COA LIGASE ACSF2, MITOCHONDRIAL"/>
    <property type="match status" value="1"/>
</dbReference>
<dbReference type="STRING" id="394503.Ccel_1862"/>
<dbReference type="EMBL" id="CP001348">
    <property type="protein sequence ID" value="ACL76210.1"/>
    <property type="molecule type" value="Genomic_DNA"/>
</dbReference>
<dbReference type="InterPro" id="IPR045851">
    <property type="entry name" value="AMP-bd_C_sf"/>
</dbReference>
<evidence type="ECO:0000259" key="3">
    <source>
        <dbReference type="Pfam" id="PF00501"/>
    </source>
</evidence>
<dbReference type="AlphaFoldDB" id="B8I367"/>
<dbReference type="OrthoDB" id="9778383at2"/>
<dbReference type="InterPro" id="IPR000873">
    <property type="entry name" value="AMP-dep_synth/lig_dom"/>
</dbReference>
<dbReference type="FunFam" id="3.30.300.30:FF:000008">
    <property type="entry name" value="2,3-dihydroxybenzoate-AMP ligase"/>
    <property type="match status" value="1"/>
</dbReference>
<feature type="domain" description="AMP-binding enzyme C-terminal" evidence="4">
    <location>
        <begin position="454"/>
        <end position="529"/>
    </location>
</feature>
<dbReference type="Gene3D" id="3.40.50.980">
    <property type="match status" value="2"/>
</dbReference>
<dbReference type="InterPro" id="IPR020845">
    <property type="entry name" value="AMP-binding_CS"/>
</dbReference>
<dbReference type="FunFam" id="3.40.50.12780:FF:000003">
    <property type="entry name" value="Long-chain-fatty-acid--CoA ligase FadD"/>
    <property type="match status" value="1"/>
</dbReference>
<dbReference type="Gene3D" id="3.30.300.30">
    <property type="match status" value="1"/>
</dbReference>
<evidence type="ECO:0000256" key="2">
    <source>
        <dbReference type="ARBA" id="ARBA00022598"/>
    </source>
</evidence>
<dbReference type="Pfam" id="PF00501">
    <property type="entry name" value="AMP-binding"/>
    <property type="match status" value="1"/>
</dbReference>
<evidence type="ECO:0000259" key="4">
    <source>
        <dbReference type="Pfam" id="PF13193"/>
    </source>
</evidence>
<dbReference type="InterPro" id="IPR025110">
    <property type="entry name" value="AMP-bd_C"/>
</dbReference>
<dbReference type="Pfam" id="PF13193">
    <property type="entry name" value="AMP-binding_C"/>
    <property type="match status" value="1"/>
</dbReference>
<dbReference type="SUPFAM" id="SSF56801">
    <property type="entry name" value="Acetyl-CoA synthetase-like"/>
    <property type="match status" value="1"/>
</dbReference>
<name>B8I367_RUMCH</name>